<name>A0ACB5T5F6_AMBMO</name>
<comment type="caution">
    <text evidence="1">The sequence shown here is derived from an EMBL/GenBank/DDBJ whole genome shotgun (WGS) entry which is preliminary data.</text>
</comment>
<keyword evidence="2" id="KW-1185">Reference proteome</keyword>
<organism evidence="1 2">
    <name type="scientific">Ambrosiozyma monospora</name>
    <name type="common">Yeast</name>
    <name type="synonym">Endomycopsis monosporus</name>
    <dbReference type="NCBI Taxonomy" id="43982"/>
    <lineage>
        <taxon>Eukaryota</taxon>
        <taxon>Fungi</taxon>
        <taxon>Dikarya</taxon>
        <taxon>Ascomycota</taxon>
        <taxon>Saccharomycotina</taxon>
        <taxon>Pichiomycetes</taxon>
        <taxon>Pichiales</taxon>
        <taxon>Pichiaceae</taxon>
        <taxon>Ambrosiozyma</taxon>
    </lineage>
</organism>
<dbReference type="Proteomes" id="UP001165064">
    <property type="component" value="Unassembled WGS sequence"/>
</dbReference>
<accession>A0ACB5T5F6</accession>
<gene>
    <name evidence="1" type="ORF">Amon02_000528800</name>
</gene>
<dbReference type="EMBL" id="BSXS01003854">
    <property type="protein sequence ID" value="GME82057.1"/>
    <property type="molecule type" value="Genomic_DNA"/>
</dbReference>
<proteinExistence type="predicted"/>
<evidence type="ECO:0000313" key="1">
    <source>
        <dbReference type="EMBL" id="GME82057.1"/>
    </source>
</evidence>
<protein>
    <submittedName>
        <fullName evidence="1">Unnamed protein product</fullName>
    </submittedName>
</protein>
<evidence type="ECO:0000313" key="2">
    <source>
        <dbReference type="Proteomes" id="UP001165064"/>
    </source>
</evidence>
<sequence>MRKTTSTQTQFPNSDVRSTSTNENTSVTRYDNAYSDSIYGDSRNKKRPTEIVVSKARVPKKRNRRTLVCSNCRRRKIKCDKQIPCHNCVKSHKAETCKYTTERNTDAEEDQTTGIRESTKRQRTGVSLLTEDHEEQLLQQQAEPVQRSFGKSDQTEVERLQLKINQLQALLNSANTTNRSTKSSRSPMNGFNGDSKTPDIRSPSNTSNILDMKLQALKPVTIIMENRNISYHGPLSHFRMTDSSHILIKRFISKRQQQKKKIQSPGSPYVAEKSASLRKLLNADIDEDDLIKRFELQLLPHYDALLSRIKYFGSYLNDLLYNGIFDMSMVVGLFHEFFTKTDVNSGTLRGYMNGSRFADLALVLCVIQSTFPFCDVDLSLASSVQLPKEIEIALSQLSIDALACSNIGVEFNYSALLSLVLMTDIHYSYSSHGDEILFEHLNSISKSGA</sequence>
<reference evidence="1" key="1">
    <citation type="submission" date="2023-04" db="EMBL/GenBank/DDBJ databases">
        <title>Ambrosiozyma monospora NBRC 10751.</title>
        <authorList>
            <person name="Ichikawa N."/>
            <person name="Sato H."/>
            <person name="Tonouchi N."/>
        </authorList>
    </citation>
    <scope>NUCLEOTIDE SEQUENCE</scope>
    <source>
        <strain evidence="1">NBRC 10751</strain>
    </source>
</reference>